<keyword evidence="1" id="KW-0949">S-adenosyl-L-methionine</keyword>
<dbReference type="RefSeq" id="WP_005425164.1">
    <property type="nucleotide sequence ID" value="NZ_CYZD01000006.1"/>
</dbReference>
<dbReference type="PANTHER" id="PTHR12818:SF0">
    <property type="entry name" value="TRNA (ADENINE(37)-N6)-METHYLTRANSFERASE"/>
    <property type="match status" value="1"/>
</dbReference>
<dbReference type="InterPro" id="IPR041369">
    <property type="entry name" value="TrmO_C"/>
</dbReference>
<dbReference type="Proteomes" id="UP000095409">
    <property type="component" value="Unassembled WGS sequence"/>
</dbReference>
<sequence length="241" mass="27864">MSEVYEMKVVARIHNDFPTKFGIPHQSNRLETLKATIVFEPEYRVTEAFRGLEEYSYIWLIWQFSEAVRDTWSPTVRPPRLGGNTRMGVFATRSPFRPNNLGLSSVKLEKIEFDQELGPILHISGADLMNGTPIYDIKPYLPYADSHPDAKGGFTDHIRDYRLQVEFPEELIKEIPTGQREALLEVLANDPRPRYQNRPDKVYGLAYGHKDIHFQVRDDILTVCDVTEFSSQKSFDKQNNV</sequence>
<organism evidence="4 5">
    <name type="scientific">Blautia obeum</name>
    <dbReference type="NCBI Taxonomy" id="40520"/>
    <lineage>
        <taxon>Bacteria</taxon>
        <taxon>Bacillati</taxon>
        <taxon>Bacillota</taxon>
        <taxon>Clostridia</taxon>
        <taxon>Lachnospirales</taxon>
        <taxon>Lachnospiraceae</taxon>
        <taxon>Blautia</taxon>
    </lineage>
</organism>
<dbReference type="PROSITE" id="PS01318">
    <property type="entry name" value="TSAA_1"/>
    <property type="match status" value="1"/>
</dbReference>
<keyword evidence="4" id="KW-0808">Transferase</keyword>
<accession>A0A174CL73</accession>
<gene>
    <name evidence="4" type="ORF">ERS852394_01516</name>
</gene>
<dbReference type="SUPFAM" id="SSF118196">
    <property type="entry name" value="YaeB-like"/>
    <property type="match status" value="1"/>
</dbReference>
<dbReference type="Pfam" id="PF18389">
    <property type="entry name" value="TrmO_C"/>
    <property type="match status" value="1"/>
</dbReference>
<dbReference type="GO" id="GO:0032259">
    <property type="term" value="P:methylation"/>
    <property type="evidence" value="ECO:0007669"/>
    <property type="project" value="UniProtKB-KW"/>
</dbReference>
<evidence type="ECO:0000259" key="3">
    <source>
        <dbReference type="PROSITE" id="PS51668"/>
    </source>
</evidence>
<dbReference type="InterPro" id="IPR023370">
    <property type="entry name" value="TrmO-like_N"/>
</dbReference>
<dbReference type="CDD" id="cd09281">
    <property type="entry name" value="UPF0066"/>
    <property type="match status" value="1"/>
</dbReference>
<dbReference type="Pfam" id="PF01980">
    <property type="entry name" value="TrmO_N"/>
    <property type="match status" value="1"/>
</dbReference>
<dbReference type="GO" id="GO:0008168">
    <property type="term" value="F:methyltransferase activity"/>
    <property type="evidence" value="ECO:0007669"/>
    <property type="project" value="UniProtKB-KW"/>
</dbReference>
<dbReference type="InterPro" id="IPR036414">
    <property type="entry name" value="YaeB_N_sf"/>
</dbReference>
<dbReference type="NCBIfam" id="TIGR00104">
    <property type="entry name" value="tRNA_TsaA"/>
    <property type="match status" value="1"/>
</dbReference>
<dbReference type="EMBL" id="CYZD01000006">
    <property type="protein sequence ID" value="CUO12548.1"/>
    <property type="molecule type" value="Genomic_DNA"/>
</dbReference>
<comment type="similarity">
    <text evidence="2">Belongs to the tRNA methyltransferase O family.</text>
</comment>
<dbReference type="AlphaFoldDB" id="A0A174CL73"/>
<dbReference type="PANTHER" id="PTHR12818">
    <property type="entry name" value="TRNA (ADENINE(37)-N6)-METHYLTRANSFERASE"/>
    <property type="match status" value="1"/>
</dbReference>
<dbReference type="Gene3D" id="3.30.2310.10">
    <property type="entry name" value="YaeB-like"/>
    <property type="match status" value="1"/>
</dbReference>
<keyword evidence="4" id="KW-0489">Methyltransferase</keyword>
<evidence type="ECO:0000256" key="2">
    <source>
        <dbReference type="ARBA" id="ARBA00033753"/>
    </source>
</evidence>
<dbReference type="GeneID" id="79803609"/>
<dbReference type="InterPro" id="IPR036413">
    <property type="entry name" value="YaeB-like_sf"/>
</dbReference>
<feature type="domain" description="TsaA-like" evidence="3">
    <location>
        <begin position="7"/>
        <end position="149"/>
    </location>
</feature>
<proteinExistence type="inferred from homology"/>
<evidence type="ECO:0000256" key="1">
    <source>
        <dbReference type="ARBA" id="ARBA00022691"/>
    </source>
</evidence>
<dbReference type="PROSITE" id="PS51668">
    <property type="entry name" value="TSAA_2"/>
    <property type="match status" value="1"/>
</dbReference>
<dbReference type="InterPro" id="IPR023368">
    <property type="entry name" value="UPF0066_cons_site"/>
</dbReference>
<dbReference type="InterPro" id="IPR040372">
    <property type="entry name" value="YaeB-like"/>
</dbReference>
<evidence type="ECO:0000313" key="4">
    <source>
        <dbReference type="EMBL" id="CUO12548.1"/>
    </source>
</evidence>
<name>A0A174CL73_9FIRM</name>
<dbReference type="Gene3D" id="2.40.30.70">
    <property type="entry name" value="YaeB-like"/>
    <property type="match status" value="1"/>
</dbReference>
<reference evidence="4 5" key="1">
    <citation type="submission" date="2015-09" db="EMBL/GenBank/DDBJ databases">
        <authorList>
            <consortium name="Pathogen Informatics"/>
        </authorList>
    </citation>
    <scope>NUCLEOTIDE SEQUENCE [LARGE SCALE GENOMIC DNA]</scope>
    <source>
        <strain evidence="4 5">2789STDY5608837</strain>
    </source>
</reference>
<protein>
    <submittedName>
        <fullName evidence="4">Putative methyltransferase, YaeB/AF_0241 family</fullName>
    </submittedName>
</protein>
<evidence type="ECO:0000313" key="5">
    <source>
        <dbReference type="Proteomes" id="UP000095409"/>
    </source>
</evidence>